<sequence length="76" mass="8556">MKKVLADIIKRAENWPKEKQEELAEIVSEIDAKVSGVYHATPEELKGIDRGLNAAREGRFATKKAVEAAFAKFRRT</sequence>
<reference evidence="1 2" key="1">
    <citation type="journal article" date="2016" name="Nat. Commun.">
        <title>Thousands of microbial genomes shed light on interconnected biogeochemical processes in an aquifer system.</title>
        <authorList>
            <person name="Anantharaman K."/>
            <person name="Brown C.T."/>
            <person name="Hug L.A."/>
            <person name="Sharon I."/>
            <person name="Castelle C.J."/>
            <person name="Probst A.J."/>
            <person name="Thomas B.C."/>
            <person name="Singh A."/>
            <person name="Wilkins M.J."/>
            <person name="Karaoz U."/>
            <person name="Brodie E.L."/>
            <person name="Williams K.H."/>
            <person name="Hubbard S.S."/>
            <person name="Banfield J.F."/>
        </authorList>
    </citation>
    <scope>NUCLEOTIDE SEQUENCE [LARGE SCALE GENOMIC DNA]</scope>
</reference>
<dbReference type="AlphaFoldDB" id="A0A1F6F0L8"/>
<organism evidence="1 2">
    <name type="scientific">Candidatus Kaiserbacteria bacterium RIFCSPLOWO2_01_FULL_54_13</name>
    <dbReference type="NCBI Taxonomy" id="1798512"/>
    <lineage>
        <taxon>Bacteria</taxon>
        <taxon>Candidatus Kaiseribacteriota</taxon>
    </lineage>
</organism>
<evidence type="ECO:0000313" key="2">
    <source>
        <dbReference type="Proteomes" id="UP000177372"/>
    </source>
</evidence>
<dbReference type="Proteomes" id="UP000177372">
    <property type="component" value="Unassembled WGS sequence"/>
</dbReference>
<evidence type="ECO:0000313" key="1">
    <source>
        <dbReference type="EMBL" id="OGG79393.1"/>
    </source>
</evidence>
<dbReference type="STRING" id="1798512.A3A39_00595"/>
<dbReference type="EMBL" id="MFLZ01000029">
    <property type="protein sequence ID" value="OGG79393.1"/>
    <property type="molecule type" value="Genomic_DNA"/>
</dbReference>
<proteinExistence type="predicted"/>
<protein>
    <submittedName>
        <fullName evidence="1">Uncharacterized protein</fullName>
    </submittedName>
</protein>
<comment type="caution">
    <text evidence="1">The sequence shown here is derived from an EMBL/GenBank/DDBJ whole genome shotgun (WGS) entry which is preliminary data.</text>
</comment>
<gene>
    <name evidence="1" type="ORF">A3A39_00595</name>
</gene>
<accession>A0A1F6F0L8</accession>
<name>A0A1F6F0L8_9BACT</name>